<dbReference type="KEGG" id="dat:HRM2_28190"/>
<dbReference type="EMBL" id="CP001087">
    <property type="protein sequence ID" value="ACN15908.1"/>
    <property type="molecule type" value="Genomic_DNA"/>
</dbReference>
<dbReference type="InterPro" id="IPR027304">
    <property type="entry name" value="Trigger_fact/SurA_dom_sf"/>
</dbReference>
<organism evidence="2 3">
    <name type="scientific">Desulforapulum autotrophicum (strain ATCC 43914 / DSM 3382 / VKM B-1955 / HRM2)</name>
    <name type="common">Desulfobacterium autotrophicum</name>
    <dbReference type="NCBI Taxonomy" id="177437"/>
    <lineage>
        <taxon>Bacteria</taxon>
        <taxon>Pseudomonadati</taxon>
        <taxon>Thermodesulfobacteriota</taxon>
        <taxon>Desulfobacteria</taxon>
        <taxon>Desulfobacterales</taxon>
        <taxon>Desulfobacteraceae</taxon>
        <taxon>Desulforapulum</taxon>
    </lineage>
</organism>
<evidence type="ECO:0000313" key="2">
    <source>
        <dbReference type="EMBL" id="ACN15908.1"/>
    </source>
</evidence>
<accession>C0QJ95</accession>
<reference evidence="2 3" key="1">
    <citation type="journal article" date="2009" name="Environ. Microbiol.">
        <title>Genome sequence of Desulfobacterium autotrophicum HRM2, a marine sulfate reducer oxidizing organic carbon completely to carbon dioxide.</title>
        <authorList>
            <person name="Strittmatter A.W."/>
            <person name="Liesegang H."/>
            <person name="Rabus R."/>
            <person name="Decker I."/>
            <person name="Amann J."/>
            <person name="Andres S."/>
            <person name="Henne A."/>
            <person name="Fricke W.F."/>
            <person name="Martinez-Arias R."/>
            <person name="Bartels D."/>
            <person name="Goesmann A."/>
            <person name="Krause L."/>
            <person name="Puehler A."/>
            <person name="Klenk H.P."/>
            <person name="Richter M."/>
            <person name="Schuler M."/>
            <person name="Gloeckner F.O."/>
            <person name="Meyerdierks A."/>
            <person name="Gottschalk G."/>
            <person name="Amann R."/>
        </authorList>
    </citation>
    <scope>NUCLEOTIDE SEQUENCE [LARGE SCALE GENOMIC DNA]</scope>
    <source>
        <strain evidence="3">ATCC 43914 / DSM 3382 / HRM2</strain>
    </source>
</reference>
<name>C0QJ95_DESAH</name>
<dbReference type="eggNOG" id="COG0760">
    <property type="taxonomic scope" value="Bacteria"/>
</dbReference>
<feature type="signal peptide" evidence="1">
    <location>
        <begin position="1"/>
        <end position="21"/>
    </location>
</feature>
<sequence>MRVVFFLIVVLSCLIPWCPHGEDVPDKTGTYLLKSGDLVITDREFSEELELKRAAYPYGIQKNPNEYNTLVIELVDQLSEELVLRRAARDRGIYVTDQELKANEEAFRQDYPEDSFEKLLVENAVSHRFWRHRLKLSLLFDRLIDKDLRQNIEITPREMIACYNDLKNSTEEMPDEAELVNKIRMEKAETAYPGWIENLEKIYPVSINRVKIDRYLKTMKADKGD</sequence>
<feature type="chain" id="PRO_5002902201" evidence="1">
    <location>
        <begin position="22"/>
        <end position="225"/>
    </location>
</feature>
<evidence type="ECO:0000256" key="1">
    <source>
        <dbReference type="SAM" id="SignalP"/>
    </source>
</evidence>
<keyword evidence="1" id="KW-0732">Signal</keyword>
<proteinExistence type="predicted"/>
<dbReference type="RefSeq" id="WP_015904671.1">
    <property type="nucleotide sequence ID" value="NC_012108.1"/>
</dbReference>
<gene>
    <name evidence="2" type="primary">ppiC2</name>
    <name evidence="2" type="ordered locus">HRM2_28190</name>
</gene>
<protein>
    <submittedName>
        <fullName evidence="2">PpiC2</fullName>
    </submittedName>
</protein>
<dbReference type="SUPFAM" id="SSF109998">
    <property type="entry name" value="Triger factor/SurA peptide-binding domain-like"/>
    <property type="match status" value="1"/>
</dbReference>
<dbReference type="Proteomes" id="UP000000442">
    <property type="component" value="Chromosome"/>
</dbReference>
<keyword evidence="3" id="KW-1185">Reference proteome</keyword>
<dbReference type="HOGENOM" id="CLU_1105759_0_0_7"/>
<dbReference type="AlphaFoldDB" id="C0QJ95"/>
<dbReference type="STRING" id="177437.HRM2_28190"/>
<evidence type="ECO:0000313" key="3">
    <source>
        <dbReference type="Proteomes" id="UP000000442"/>
    </source>
</evidence>
<dbReference type="Gene3D" id="1.10.4030.10">
    <property type="entry name" value="Porin chaperone SurA, peptide-binding domain"/>
    <property type="match status" value="1"/>
</dbReference>